<sequence>MTFGANRTEPQGVGAVQKIAAQNKKPPSKLGGFSSLELTRQIWSG</sequence>
<accession>A0A1I7ENI9</accession>
<reference evidence="1 2" key="1">
    <citation type="submission" date="2016-10" db="EMBL/GenBank/DDBJ databases">
        <authorList>
            <person name="de Groot N.N."/>
        </authorList>
    </citation>
    <scope>NUCLEOTIDE SEQUENCE [LARGE SCALE GENOMIC DNA]</scope>
    <source>
        <strain evidence="1 2">LMG 27731</strain>
    </source>
</reference>
<organism evidence="1 2">
    <name type="scientific">Paraburkholderia aspalathi</name>
    <dbReference type="NCBI Taxonomy" id="1324617"/>
    <lineage>
        <taxon>Bacteria</taxon>
        <taxon>Pseudomonadati</taxon>
        <taxon>Pseudomonadota</taxon>
        <taxon>Betaproteobacteria</taxon>
        <taxon>Burkholderiales</taxon>
        <taxon>Burkholderiaceae</taxon>
        <taxon>Paraburkholderia</taxon>
    </lineage>
</organism>
<evidence type="ECO:0000313" key="1">
    <source>
        <dbReference type="EMBL" id="SFU25494.1"/>
    </source>
</evidence>
<dbReference type="Proteomes" id="UP000198844">
    <property type="component" value="Unassembled WGS sequence"/>
</dbReference>
<evidence type="ECO:0000313" key="2">
    <source>
        <dbReference type="Proteomes" id="UP000198844"/>
    </source>
</evidence>
<proteinExistence type="predicted"/>
<gene>
    <name evidence="1" type="ORF">SAMN05192563_103736</name>
</gene>
<dbReference type="EMBL" id="FPBH01000037">
    <property type="protein sequence ID" value="SFU25494.1"/>
    <property type="molecule type" value="Genomic_DNA"/>
</dbReference>
<dbReference type="AlphaFoldDB" id="A0A1I7ENI9"/>
<protein>
    <submittedName>
        <fullName evidence="1">Uncharacterized protein</fullName>
    </submittedName>
</protein>
<name>A0A1I7ENI9_9BURK</name>